<dbReference type="PANTHER" id="PTHR47655:SF2">
    <property type="entry name" value="QUINIC ACID UTILIZATION ACTIVATOR"/>
    <property type="match status" value="1"/>
</dbReference>
<dbReference type="GO" id="GO:0003677">
    <property type="term" value="F:DNA binding"/>
    <property type="evidence" value="ECO:0007669"/>
    <property type="project" value="InterPro"/>
</dbReference>
<organism evidence="5 6">
    <name type="scientific">Lophium mytilinum</name>
    <dbReference type="NCBI Taxonomy" id="390894"/>
    <lineage>
        <taxon>Eukaryota</taxon>
        <taxon>Fungi</taxon>
        <taxon>Dikarya</taxon>
        <taxon>Ascomycota</taxon>
        <taxon>Pezizomycotina</taxon>
        <taxon>Dothideomycetes</taxon>
        <taxon>Pleosporomycetidae</taxon>
        <taxon>Mytilinidiales</taxon>
        <taxon>Mytilinidiaceae</taxon>
        <taxon>Lophium</taxon>
    </lineage>
</organism>
<dbReference type="InterPro" id="IPR007219">
    <property type="entry name" value="XnlR_reg_dom"/>
</dbReference>
<evidence type="ECO:0000313" key="6">
    <source>
        <dbReference type="Proteomes" id="UP000799750"/>
    </source>
</evidence>
<gene>
    <name evidence="5" type="ORF">BU16DRAFT_612304</name>
</gene>
<dbReference type="InterPro" id="IPR036864">
    <property type="entry name" value="Zn2-C6_fun-type_DNA-bd_sf"/>
</dbReference>
<dbReference type="CDD" id="cd00067">
    <property type="entry name" value="GAL4"/>
    <property type="match status" value="1"/>
</dbReference>
<dbReference type="AlphaFoldDB" id="A0A6A6RCS4"/>
<dbReference type="PROSITE" id="PS50048">
    <property type="entry name" value="ZN2_CY6_FUNGAL_2"/>
    <property type="match status" value="1"/>
</dbReference>
<dbReference type="Proteomes" id="UP000799750">
    <property type="component" value="Unassembled WGS sequence"/>
</dbReference>
<sequence>MGSVGEASTAEAALAKDDPDGHHDHDIETSTTSACTEKRAAKRKPGNVRPPRVQTACERCRIKRVRCDGELPSCARCLSLDLPCQYPRRRRPRGRSDYVRVLASQTSSSLPQVTEHSTQDLLGDRFRPEAHRNKDSQPLALPPDAWSLIDTYFAYTQSWLPILDRANVYRTAHFCSASGVEDAANCPGPGATVALWAALALASSQISMPPRDRNHIYRVARGLVSDDVETCGLGHAQALLLLSLVKFNAGFCATASLLVGQAIQIAYNIGLHQANRPSDGDAASHAPHPKGKHVLLGCFILDTLYSARLGRPPQLRKDFVGELERLDEDVLEEWDVWDVPPHLNYAVSRQPLRLNSTFKELGKIHVLLNDLLCSGMEKEHAPGQYSLFFDRLVKLSRELPSPCQLNMSLEESKLIANIHQLQVYNLHSALAAAAMLLQLYPYRAESADTLATNLGTGPTHAHHILGLLRRYSTTFGLSYVPPHLDFAVALATRLSERPTAGTDCDWSAERTVRIRLEGYAARIRYQRLQLDAVDTASLASPASLTTATTEAASSPATSLDGASHHTPALCFSTPSSSICTGPIVEADVVAMDLVGKGVPCPDELKNCAQSLDVGSVSAAYGPRESETPFQFIDWPNELLAFSL</sequence>
<accession>A0A6A6RCS4</accession>
<dbReference type="Gene3D" id="4.10.240.10">
    <property type="entry name" value="Zn(2)-C6 fungal-type DNA-binding domain"/>
    <property type="match status" value="1"/>
</dbReference>
<proteinExistence type="predicted"/>
<feature type="compositionally biased region" description="Basic and acidic residues" evidence="3">
    <location>
        <begin position="14"/>
        <end position="28"/>
    </location>
</feature>
<feature type="region of interest" description="Disordered" evidence="3">
    <location>
        <begin position="1"/>
        <end position="52"/>
    </location>
</feature>
<dbReference type="GO" id="GO:0000981">
    <property type="term" value="F:DNA-binding transcription factor activity, RNA polymerase II-specific"/>
    <property type="evidence" value="ECO:0007669"/>
    <property type="project" value="InterPro"/>
</dbReference>
<dbReference type="SMART" id="SM00066">
    <property type="entry name" value="GAL4"/>
    <property type="match status" value="1"/>
</dbReference>
<dbReference type="PANTHER" id="PTHR47655">
    <property type="entry name" value="QUINIC ACID UTILIZATION ACTIVATOR"/>
    <property type="match status" value="1"/>
</dbReference>
<dbReference type="InterPro" id="IPR052783">
    <property type="entry name" value="Metabolic/Drug-Res_Regulator"/>
</dbReference>
<dbReference type="PROSITE" id="PS00463">
    <property type="entry name" value="ZN2_CY6_FUNGAL_1"/>
    <property type="match status" value="1"/>
</dbReference>
<dbReference type="EMBL" id="MU004181">
    <property type="protein sequence ID" value="KAF2502678.1"/>
    <property type="molecule type" value="Genomic_DNA"/>
</dbReference>
<evidence type="ECO:0000313" key="5">
    <source>
        <dbReference type="EMBL" id="KAF2502678.1"/>
    </source>
</evidence>
<protein>
    <recommendedName>
        <fullName evidence="4">Zn(2)-C6 fungal-type domain-containing protein</fullName>
    </recommendedName>
</protein>
<evidence type="ECO:0000259" key="4">
    <source>
        <dbReference type="PROSITE" id="PS50048"/>
    </source>
</evidence>
<dbReference type="SUPFAM" id="SSF57701">
    <property type="entry name" value="Zn2/Cys6 DNA-binding domain"/>
    <property type="match status" value="1"/>
</dbReference>
<keyword evidence="6" id="KW-1185">Reference proteome</keyword>
<evidence type="ECO:0000256" key="2">
    <source>
        <dbReference type="ARBA" id="ARBA00023242"/>
    </source>
</evidence>
<reference evidence="5" key="1">
    <citation type="journal article" date="2020" name="Stud. Mycol.">
        <title>101 Dothideomycetes genomes: a test case for predicting lifestyles and emergence of pathogens.</title>
        <authorList>
            <person name="Haridas S."/>
            <person name="Albert R."/>
            <person name="Binder M."/>
            <person name="Bloem J."/>
            <person name="Labutti K."/>
            <person name="Salamov A."/>
            <person name="Andreopoulos B."/>
            <person name="Baker S."/>
            <person name="Barry K."/>
            <person name="Bills G."/>
            <person name="Bluhm B."/>
            <person name="Cannon C."/>
            <person name="Castanera R."/>
            <person name="Culley D."/>
            <person name="Daum C."/>
            <person name="Ezra D."/>
            <person name="Gonzalez J."/>
            <person name="Henrissat B."/>
            <person name="Kuo A."/>
            <person name="Liang C."/>
            <person name="Lipzen A."/>
            <person name="Lutzoni F."/>
            <person name="Magnuson J."/>
            <person name="Mondo S."/>
            <person name="Nolan M."/>
            <person name="Ohm R."/>
            <person name="Pangilinan J."/>
            <person name="Park H.-J."/>
            <person name="Ramirez L."/>
            <person name="Alfaro M."/>
            <person name="Sun H."/>
            <person name="Tritt A."/>
            <person name="Yoshinaga Y."/>
            <person name="Zwiers L.-H."/>
            <person name="Turgeon B."/>
            <person name="Goodwin S."/>
            <person name="Spatafora J."/>
            <person name="Crous P."/>
            <person name="Grigoriev I."/>
        </authorList>
    </citation>
    <scope>NUCLEOTIDE SEQUENCE</scope>
    <source>
        <strain evidence="5">CBS 269.34</strain>
    </source>
</reference>
<keyword evidence="1" id="KW-0479">Metal-binding</keyword>
<evidence type="ECO:0000256" key="3">
    <source>
        <dbReference type="SAM" id="MobiDB-lite"/>
    </source>
</evidence>
<evidence type="ECO:0000256" key="1">
    <source>
        <dbReference type="ARBA" id="ARBA00022723"/>
    </source>
</evidence>
<dbReference type="GO" id="GO:0006351">
    <property type="term" value="P:DNA-templated transcription"/>
    <property type="evidence" value="ECO:0007669"/>
    <property type="project" value="InterPro"/>
</dbReference>
<dbReference type="CDD" id="cd12148">
    <property type="entry name" value="fungal_TF_MHR"/>
    <property type="match status" value="1"/>
</dbReference>
<dbReference type="Pfam" id="PF00172">
    <property type="entry name" value="Zn_clus"/>
    <property type="match status" value="1"/>
</dbReference>
<dbReference type="GO" id="GO:0008270">
    <property type="term" value="F:zinc ion binding"/>
    <property type="evidence" value="ECO:0007669"/>
    <property type="project" value="InterPro"/>
</dbReference>
<feature type="domain" description="Zn(2)-C6 fungal-type" evidence="4">
    <location>
        <begin position="56"/>
        <end position="86"/>
    </location>
</feature>
<dbReference type="InterPro" id="IPR001138">
    <property type="entry name" value="Zn2Cys6_DnaBD"/>
</dbReference>
<keyword evidence="2" id="KW-0539">Nucleus</keyword>
<name>A0A6A6RCS4_9PEZI</name>
<dbReference type="SMART" id="SM00906">
    <property type="entry name" value="Fungal_trans"/>
    <property type="match status" value="1"/>
</dbReference>
<dbReference type="OrthoDB" id="10261408at2759"/>
<dbReference type="Pfam" id="PF04082">
    <property type="entry name" value="Fungal_trans"/>
    <property type="match status" value="1"/>
</dbReference>